<evidence type="ECO:0000313" key="1">
    <source>
        <dbReference type="EMBL" id="POG80637.1"/>
    </source>
</evidence>
<dbReference type="AlphaFoldDB" id="A0A2H5SMB2"/>
<protein>
    <recommendedName>
        <fullName evidence="3">F-box domain-containing protein</fullName>
    </recommendedName>
</protein>
<sequence length="535" mass="63113">MTPILPYDVFPIIIGYLQHDRNTLFSCILVNRTMSILGIPLLWKNPFSSDESYNMINNYQTALLMRTYLSCLTEEERKYLTNKGVKIKNYRKPIFDYISFMKEITICETLYDSIICWILMEYYDYTKERLNDIKNFEQSNQSNEYKMQYTLINSLYHIIFKKNKVKSLKISLYTIKFIDTIDYQFFMNTNISLSNLNNLIITLKDNNYNNNNEIIINQQSFEFLLDMIKKWCYNIKHIKIMNLLIFDNKRIPKIQEIVNQQKNLLKLELFTSSNQNNENIIINNTLKSLRDNNNKFLTEIEIHDIDFSDISILEGLISVNSLKSLLLSRCKGISIDNNYYILYNSLIILNRLIFINNEFSLEFIISTIGKSLKELKTNQLDEESSNFIFQNCSKTLTHLELEINLNVQNIFYNLIKNLNLNHLKINCYKESTGIILNDLGFYLPKTLKYLGLIGLFNYNMNHLENLLSNCNIDLESLEIYGSINYNILTIILNQIMKNKNIKSLIIDNNLNCKDWNEPELSLLNDISKLVIMVIR</sequence>
<evidence type="ECO:0008006" key="3">
    <source>
        <dbReference type="Google" id="ProtNLM"/>
    </source>
</evidence>
<evidence type="ECO:0000313" key="2">
    <source>
        <dbReference type="Proteomes" id="UP000018888"/>
    </source>
</evidence>
<accession>A0A2H5SMB2</accession>
<reference evidence="1 2" key="1">
    <citation type="journal article" date="2013" name="Proc. Natl. Acad. Sci. U.S.A.">
        <title>Genome of an arbuscular mycorrhizal fungus provides insight into the oldest plant symbiosis.</title>
        <authorList>
            <person name="Tisserant E."/>
            <person name="Malbreil M."/>
            <person name="Kuo A."/>
            <person name="Kohler A."/>
            <person name="Symeonidi A."/>
            <person name="Balestrini R."/>
            <person name="Charron P."/>
            <person name="Duensing N."/>
            <person name="Frei Dit Frey N."/>
            <person name="Gianinazzi-Pearson V."/>
            <person name="Gilbert L.B."/>
            <person name="Handa Y."/>
            <person name="Herr J.R."/>
            <person name="Hijri M."/>
            <person name="Koul R."/>
            <person name="Kawaguchi M."/>
            <person name="Krajinski F."/>
            <person name="Lammers P.J."/>
            <person name="Masclaux F.G."/>
            <person name="Murat C."/>
            <person name="Morin E."/>
            <person name="Ndikumana S."/>
            <person name="Pagni M."/>
            <person name="Petitpierre D."/>
            <person name="Requena N."/>
            <person name="Rosikiewicz P."/>
            <person name="Riley R."/>
            <person name="Saito K."/>
            <person name="San Clemente H."/>
            <person name="Shapiro H."/>
            <person name="van Tuinen D."/>
            <person name="Becard G."/>
            <person name="Bonfante P."/>
            <person name="Paszkowski U."/>
            <person name="Shachar-Hill Y.Y."/>
            <person name="Tuskan G.A."/>
            <person name="Young P.W."/>
            <person name="Sanders I.R."/>
            <person name="Henrissat B."/>
            <person name="Rensing S.A."/>
            <person name="Grigoriev I.V."/>
            <person name="Corradi N."/>
            <person name="Roux C."/>
            <person name="Martin F."/>
        </authorList>
    </citation>
    <scope>NUCLEOTIDE SEQUENCE [LARGE SCALE GENOMIC DNA]</scope>
    <source>
        <strain evidence="1 2">DAOM 197198</strain>
    </source>
</reference>
<reference evidence="1 2" key="2">
    <citation type="journal article" date="2018" name="New Phytol.">
        <title>High intraspecific genome diversity in the model arbuscular mycorrhizal symbiont Rhizophagus irregularis.</title>
        <authorList>
            <person name="Chen E.C.H."/>
            <person name="Morin E."/>
            <person name="Beaudet D."/>
            <person name="Noel J."/>
            <person name="Yildirir G."/>
            <person name="Ndikumana S."/>
            <person name="Charron P."/>
            <person name="St-Onge C."/>
            <person name="Giorgi J."/>
            <person name="Kruger M."/>
            <person name="Marton T."/>
            <person name="Ropars J."/>
            <person name="Grigoriev I.V."/>
            <person name="Hainaut M."/>
            <person name="Henrissat B."/>
            <person name="Roux C."/>
            <person name="Martin F."/>
            <person name="Corradi N."/>
        </authorList>
    </citation>
    <scope>NUCLEOTIDE SEQUENCE [LARGE SCALE GENOMIC DNA]</scope>
    <source>
        <strain evidence="1 2">DAOM 197198</strain>
    </source>
</reference>
<proteinExistence type="predicted"/>
<gene>
    <name evidence="1" type="ORF">GLOIN_2v1764190</name>
</gene>
<comment type="caution">
    <text evidence="1">The sequence shown here is derived from an EMBL/GenBank/DDBJ whole genome shotgun (WGS) entry which is preliminary data.</text>
</comment>
<name>A0A2H5SMB2_RHIID</name>
<dbReference type="Proteomes" id="UP000018888">
    <property type="component" value="Unassembled WGS sequence"/>
</dbReference>
<dbReference type="EMBL" id="AUPC02000016">
    <property type="protein sequence ID" value="POG80637.1"/>
    <property type="molecule type" value="Genomic_DNA"/>
</dbReference>
<organism evidence="1 2">
    <name type="scientific">Rhizophagus irregularis (strain DAOM 181602 / DAOM 197198 / MUCL 43194)</name>
    <name type="common">Arbuscular mycorrhizal fungus</name>
    <name type="synonym">Glomus intraradices</name>
    <dbReference type="NCBI Taxonomy" id="747089"/>
    <lineage>
        <taxon>Eukaryota</taxon>
        <taxon>Fungi</taxon>
        <taxon>Fungi incertae sedis</taxon>
        <taxon>Mucoromycota</taxon>
        <taxon>Glomeromycotina</taxon>
        <taxon>Glomeromycetes</taxon>
        <taxon>Glomerales</taxon>
        <taxon>Glomeraceae</taxon>
        <taxon>Rhizophagus</taxon>
    </lineage>
</organism>
<keyword evidence="2" id="KW-1185">Reference proteome</keyword>